<gene>
    <name evidence="2" type="ORF">NCTC10571_01179</name>
</gene>
<feature type="chain" id="PRO_5016929810" evidence="1">
    <location>
        <begin position="27"/>
        <end position="215"/>
    </location>
</feature>
<evidence type="ECO:0000256" key="1">
    <source>
        <dbReference type="SAM" id="SignalP"/>
    </source>
</evidence>
<protein>
    <submittedName>
        <fullName evidence="2">Uncharacterized protein</fullName>
    </submittedName>
</protein>
<dbReference type="Proteomes" id="UP000255234">
    <property type="component" value="Unassembled WGS sequence"/>
</dbReference>
<feature type="signal peptide" evidence="1">
    <location>
        <begin position="1"/>
        <end position="26"/>
    </location>
</feature>
<sequence length="215" mass="24382">MLILKKLSLLVFLICCLCLVPIPAKATPTDTSNLAISTITGFLNPENAAIRDDLLELLKDSQHRQELVDYIEATRPVIEKYKGYFDTASNVAIWSEENIPIIGHLIGNVAISVTNYFYQQELQELATTEVAQKFAELRQSGINIEIDIFQRALSNYVLNNGIDLSLIMNLQEIINERLEVHNFLRSIIESSDLEYNIIDDGNIIPKLDTRINFNK</sequence>
<proteinExistence type="predicted"/>
<dbReference type="EMBL" id="UGPP01000001">
    <property type="protein sequence ID" value="STY71027.1"/>
    <property type="molecule type" value="Genomic_DNA"/>
</dbReference>
<keyword evidence="1" id="KW-0732">Signal</keyword>
<evidence type="ECO:0000313" key="3">
    <source>
        <dbReference type="Proteomes" id="UP000255234"/>
    </source>
</evidence>
<evidence type="ECO:0000313" key="2">
    <source>
        <dbReference type="EMBL" id="STY71027.1"/>
    </source>
</evidence>
<name>A0A378NT56_9FIRM</name>
<dbReference type="AlphaFoldDB" id="A0A378NT56"/>
<reference evidence="2 3" key="1">
    <citation type="submission" date="2018-06" db="EMBL/GenBank/DDBJ databases">
        <authorList>
            <consortium name="Pathogen Informatics"/>
            <person name="Doyle S."/>
        </authorList>
    </citation>
    <scope>NUCLEOTIDE SEQUENCE [LARGE SCALE GENOMIC DNA]</scope>
    <source>
        <strain evidence="2 3">NCTC10571</strain>
    </source>
</reference>
<accession>A0A378NT56</accession>
<dbReference type="RefSeq" id="WP_115151420.1">
    <property type="nucleotide sequence ID" value="NZ_UGPP01000001.1"/>
</dbReference>
<organism evidence="2 3">
    <name type="scientific">Megamonas hypermegale</name>
    <dbReference type="NCBI Taxonomy" id="158847"/>
    <lineage>
        <taxon>Bacteria</taxon>
        <taxon>Bacillati</taxon>
        <taxon>Bacillota</taxon>
        <taxon>Negativicutes</taxon>
        <taxon>Selenomonadales</taxon>
        <taxon>Selenomonadaceae</taxon>
        <taxon>Megamonas</taxon>
    </lineage>
</organism>